<dbReference type="CDD" id="cd00130">
    <property type="entry name" value="PAS"/>
    <property type="match status" value="1"/>
</dbReference>
<dbReference type="NCBIfam" id="TIGR00229">
    <property type="entry name" value="sensory_box"/>
    <property type="match status" value="1"/>
</dbReference>
<dbReference type="GO" id="GO:0003824">
    <property type="term" value="F:catalytic activity"/>
    <property type="evidence" value="ECO:0007669"/>
    <property type="project" value="UniProtKB-ARBA"/>
</dbReference>
<evidence type="ECO:0000313" key="7">
    <source>
        <dbReference type="Proteomes" id="UP001378188"/>
    </source>
</evidence>
<dbReference type="Gene3D" id="3.30.70.270">
    <property type="match status" value="1"/>
</dbReference>
<dbReference type="SMART" id="SM00091">
    <property type="entry name" value="PAS"/>
    <property type="match status" value="2"/>
</dbReference>
<dbReference type="InterPro" id="IPR000160">
    <property type="entry name" value="GGDEF_dom"/>
</dbReference>
<dbReference type="Pfam" id="PF00990">
    <property type="entry name" value="GGDEF"/>
    <property type="match status" value="1"/>
</dbReference>
<dbReference type="InterPro" id="IPR052155">
    <property type="entry name" value="Biofilm_reg_signaling"/>
</dbReference>
<dbReference type="Pfam" id="PF12860">
    <property type="entry name" value="PAS_7"/>
    <property type="match status" value="1"/>
</dbReference>
<evidence type="ECO:0000256" key="1">
    <source>
        <dbReference type="SAM" id="Coils"/>
    </source>
</evidence>
<dbReference type="SUPFAM" id="SSF55785">
    <property type="entry name" value="PYP-like sensor domain (PAS domain)"/>
    <property type="match status" value="2"/>
</dbReference>
<dbReference type="InterPro" id="IPR043128">
    <property type="entry name" value="Rev_trsase/Diguanyl_cyclase"/>
</dbReference>
<sequence>MPERLLEDFAELMSDWFWEMDQDYRFSYFSANLITATGVSPHEGIGKSRLEIALNAENREFWQAHIDDLLAKRPFRDLVYPFQRNDGAVRWFRVSGEPIFEADGTFRGYRGVGADVTAEHEAHQKLSQALEDLRQANNRLEAQNTRFGTAIDNMSLGLSMFDENFRLIVCNRRYAEMYALPEELTQPGTALEDILEYRVSSGRYHGTDPDRFLHERQVAVGRDRWESIDEFADGTVYRVSHTRIPSGGSVATHEDITARRRAEQKIAHMARHDNLTGLPNRLLLSEQLEVALERARDGDGFALLCLDLDNFKAVNDSLGHPAGDALLQAVTRRLQVCVRDTDMIARLGGDEFAILQSSCQGPESASILARRIIEVLSAAFTLDGQQVLVGASIGIALAPDHGEVAEQLLKHADLALYRAKDAGRRAYRFFETEMESRLRNRRELEVDLRQAMVTGEFEIFYQPIVSLATGHISGVEALLRWRHPREGLKLPGSFVPLCEEIGLIVPLGDWVVRQACRDVAWLSDHLGIAINLSSVQFKQHGIVSTVTQALSHANLDPARLELEITESVLLLESEETLDALHQLRDIGVRISMDDFGTGYSSLSYLRRFPFDRIKIDRSFIQGVEAQADCRAIIRAVSSLGTDLGIDTTAEGVETKEQLRALIDEGVTEVQGFLFSRPVPLDEIRTLLVNSGDMVGAAA</sequence>
<dbReference type="Gene3D" id="3.30.450.20">
    <property type="entry name" value="PAS domain"/>
    <property type="match status" value="2"/>
</dbReference>
<evidence type="ECO:0000259" key="4">
    <source>
        <dbReference type="PROSITE" id="PS50883"/>
    </source>
</evidence>
<dbReference type="SMART" id="SM00267">
    <property type="entry name" value="GGDEF"/>
    <property type="match status" value="1"/>
</dbReference>
<dbReference type="InterPro" id="IPR000700">
    <property type="entry name" value="PAS-assoc_C"/>
</dbReference>
<dbReference type="InterPro" id="IPR001633">
    <property type="entry name" value="EAL_dom"/>
</dbReference>
<dbReference type="PROSITE" id="PS50112">
    <property type="entry name" value="PAS"/>
    <property type="match status" value="1"/>
</dbReference>
<organism evidence="6 7">
    <name type="scientific">Microbaculum marinum</name>
    <dbReference type="NCBI Taxonomy" id="1764581"/>
    <lineage>
        <taxon>Bacteria</taxon>
        <taxon>Pseudomonadati</taxon>
        <taxon>Pseudomonadota</taxon>
        <taxon>Alphaproteobacteria</taxon>
        <taxon>Hyphomicrobiales</taxon>
        <taxon>Tepidamorphaceae</taxon>
        <taxon>Microbaculum</taxon>
    </lineage>
</organism>
<dbReference type="InterPro" id="IPR029787">
    <property type="entry name" value="Nucleotide_cyclase"/>
</dbReference>
<feature type="domain" description="PAS" evidence="2">
    <location>
        <begin position="2"/>
        <end position="73"/>
    </location>
</feature>
<dbReference type="PROSITE" id="PS50887">
    <property type="entry name" value="GGDEF"/>
    <property type="match status" value="1"/>
</dbReference>
<feature type="coiled-coil region" evidence="1">
    <location>
        <begin position="119"/>
        <end position="150"/>
    </location>
</feature>
<dbReference type="InterPro" id="IPR035965">
    <property type="entry name" value="PAS-like_dom_sf"/>
</dbReference>
<dbReference type="InterPro" id="IPR035919">
    <property type="entry name" value="EAL_sf"/>
</dbReference>
<comment type="caution">
    <text evidence="6">The sequence shown here is derived from an EMBL/GenBank/DDBJ whole genome shotgun (WGS) entry which is preliminary data.</text>
</comment>
<feature type="domain" description="EAL" evidence="4">
    <location>
        <begin position="441"/>
        <end position="691"/>
    </location>
</feature>
<dbReference type="SUPFAM" id="SSF141868">
    <property type="entry name" value="EAL domain-like"/>
    <property type="match status" value="1"/>
</dbReference>
<dbReference type="Pfam" id="PF00563">
    <property type="entry name" value="EAL"/>
    <property type="match status" value="1"/>
</dbReference>
<keyword evidence="1" id="KW-0175">Coiled coil</keyword>
<feature type="domain" description="PAC" evidence="3">
    <location>
        <begin position="76"/>
        <end position="128"/>
    </location>
</feature>
<protein>
    <submittedName>
        <fullName evidence="6">EAL domain-containing protein</fullName>
    </submittedName>
</protein>
<dbReference type="PANTHER" id="PTHR44757">
    <property type="entry name" value="DIGUANYLATE CYCLASE DGCP"/>
    <property type="match status" value="1"/>
</dbReference>
<dbReference type="PANTHER" id="PTHR44757:SF2">
    <property type="entry name" value="BIOFILM ARCHITECTURE MAINTENANCE PROTEIN MBAA"/>
    <property type="match status" value="1"/>
</dbReference>
<dbReference type="Proteomes" id="UP001378188">
    <property type="component" value="Unassembled WGS sequence"/>
</dbReference>
<dbReference type="CDD" id="cd01949">
    <property type="entry name" value="GGDEF"/>
    <property type="match status" value="1"/>
</dbReference>
<dbReference type="InterPro" id="IPR001610">
    <property type="entry name" value="PAC"/>
</dbReference>
<dbReference type="SMART" id="SM00052">
    <property type="entry name" value="EAL"/>
    <property type="match status" value="1"/>
</dbReference>
<dbReference type="SMART" id="SM00086">
    <property type="entry name" value="PAC"/>
    <property type="match status" value="1"/>
</dbReference>
<dbReference type="Pfam" id="PF13426">
    <property type="entry name" value="PAS_9"/>
    <property type="match status" value="1"/>
</dbReference>
<dbReference type="CDD" id="cd01948">
    <property type="entry name" value="EAL"/>
    <property type="match status" value="1"/>
</dbReference>
<dbReference type="PROSITE" id="PS50113">
    <property type="entry name" value="PAC"/>
    <property type="match status" value="1"/>
</dbReference>
<dbReference type="NCBIfam" id="TIGR00254">
    <property type="entry name" value="GGDEF"/>
    <property type="match status" value="1"/>
</dbReference>
<reference evidence="6 7" key="1">
    <citation type="submission" date="2024-02" db="EMBL/GenBank/DDBJ databases">
        <title>Genome analysis and characterization of Microbaculum marinisediminis sp. nov., isolated from marine sediment.</title>
        <authorList>
            <person name="Du Z.-J."/>
            <person name="Ye Y.-Q."/>
            <person name="Zhang Z.-R."/>
            <person name="Yuan S.-M."/>
            <person name="Zhang X.-Y."/>
        </authorList>
    </citation>
    <scope>NUCLEOTIDE SEQUENCE [LARGE SCALE GENOMIC DNA]</scope>
    <source>
        <strain evidence="6 7">SDUM1044001</strain>
    </source>
</reference>
<dbReference type="EMBL" id="JAZHOF010000002">
    <property type="protein sequence ID" value="MEJ8571169.1"/>
    <property type="molecule type" value="Genomic_DNA"/>
</dbReference>
<dbReference type="AlphaFoldDB" id="A0AAW9RC65"/>
<name>A0AAW9RC65_9HYPH</name>
<evidence type="ECO:0000259" key="3">
    <source>
        <dbReference type="PROSITE" id="PS50113"/>
    </source>
</evidence>
<evidence type="ECO:0000259" key="5">
    <source>
        <dbReference type="PROSITE" id="PS50887"/>
    </source>
</evidence>
<gene>
    <name evidence="6" type="ORF">V3328_06775</name>
</gene>
<accession>A0AAW9RC65</accession>
<dbReference type="FunFam" id="3.30.70.270:FF:000001">
    <property type="entry name" value="Diguanylate cyclase domain protein"/>
    <property type="match status" value="1"/>
</dbReference>
<dbReference type="Gene3D" id="3.20.20.450">
    <property type="entry name" value="EAL domain"/>
    <property type="match status" value="1"/>
</dbReference>
<proteinExistence type="predicted"/>
<feature type="domain" description="GGDEF" evidence="5">
    <location>
        <begin position="299"/>
        <end position="432"/>
    </location>
</feature>
<evidence type="ECO:0000313" key="6">
    <source>
        <dbReference type="EMBL" id="MEJ8571169.1"/>
    </source>
</evidence>
<dbReference type="PROSITE" id="PS50883">
    <property type="entry name" value="EAL"/>
    <property type="match status" value="1"/>
</dbReference>
<keyword evidence="7" id="KW-1185">Reference proteome</keyword>
<dbReference type="SUPFAM" id="SSF55073">
    <property type="entry name" value="Nucleotide cyclase"/>
    <property type="match status" value="1"/>
</dbReference>
<dbReference type="InterPro" id="IPR000014">
    <property type="entry name" value="PAS"/>
</dbReference>
<evidence type="ECO:0000259" key="2">
    <source>
        <dbReference type="PROSITE" id="PS50112"/>
    </source>
</evidence>
<dbReference type="RefSeq" id="WP_340328850.1">
    <property type="nucleotide sequence ID" value="NZ_JAZHOF010000002.1"/>
</dbReference>